<organism evidence="2 3">
    <name type="scientific">Dreissena polymorpha</name>
    <name type="common">Zebra mussel</name>
    <name type="synonym">Mytilus polymorpha</name>
    <dbReference type="NCBI Taxonomy" id="45954"/>
    <lineage>
        <taxon>Eukaryota</taxon>
        <taxon>Metazoa</taxon>
        <taxon>Spiralia</taxon>
        <taxon>Lophotrochozoa</taxon>
        <taxon>Mollusca</taxon>
        <taxon>Bivalvia</taxon>
        <taxon>Autobranchia</taxon>
        <taxon>Heteroconchia</taxon>
        <taxon>Euheterodonta</taxon>
        <taxon>Imparidentia</taxon>
        <taxon>Neoheterodontei</taxon>
        <taxon>Myida</taxon>
        <taxon>Dreissenoidea</taxon>
        <taxon>Dreissenidae</taxon>
        <taxon>Dreissena</taxon>
    </lineage>
</organism>
<dbReference type="AlphaFoldDB" id="A0A9D4QK13"/>
<evidence type="ECO:0000313" key="3">
    <source>
        <dbReference type="Proteomes" id="UP000828390"/>
    </source>
</evidence>
<reference evidence="2" key="2">
    <citation type="submission" date="2020-11" db="EMBL/GenBank/DDBJ databases">
        <authorList>
            <person name="McCartney M.A."/>
            <person name="Auch B."/>
            <person name="Kono T."/>
            <person name="Mallez S."/>
            <person name="Becker A."/>
            <person name="Gohl D.M."/>
            <person name="Silverstein K.A.T."/>
            <person name="Koren S."/>
            <person name="Bechman K.B."/>
            <person name="Herman A."/>
            <person name="Abrahante J.E."/>
            <person name="Garbe J."/>
        </authorList>
    </citation>
    <scope>NUCLEOTIDE SEQUENCE</scope>
    <source>
        <strain evidence="2">Duluth1</strain>
        <tissue evidence="2">Whole animal</tissue>
    </source>
</reference>
<keyword evidence="1" id="KW-0472">Membrane</keyword>
<dbReference type="Proteomes" id="UP000828390">
    <property type="component" value="Unassembled WGS sequence"/>
</dbReference>
<evidence type="ECO:0000256" key="1">
    <source>
        <dbReference type="SAM" id="Phobius"/>
    </source>
</evidence>
<feature type="transmembrane region" description="Helical" evidence="1">
    <location>
        <begin position="38"/>
        <end position="59"/>
    </location>
</feature>
<dbReference type="EMBL" id="JAIWYP010000004">
    <property type="protein sequence ID" value="KAH3833162.1"/>
    <property type="molecule type" value="Genomic_DNA"/>
</dbReference>
<keyword evidence="1" id="KW-1133">Transmembrane helix</keyword>
<sequence length="61" mass="6498">MCSVCGDRCTITKKSTRGGQLRVTTICGTGHWRTWDSLPNICGTPLINLVVAGAMFLVVSA</sequence>
<accession>A0A9D4QK13</accession>
<proteinExistence type="predicted"/>
<gene>
    <name evidence="2" type="ORF">DPMN_106463</name>
</gene>
<reference evidence="2" key="1">
    <citation type="journal article" date="2019" name="bioRxiv">
        <title>The Genome of the Zebra Mussel, Dreissena polymorpha: A Resource for Invasive Species Research.</title>
        <authorList>
            <person name="McCartney M.A."/>
            <person name="Auch B."/>
            <person name="Kono T."/>
            <person name="Mallez S."/>
            <person name="Zhang Y."/>
            <person name="Obille A."/>
            <person name="Becker A."/>
            <person name="Abrahante J.E."/>
            <person name="Garbe J."/>
            <person name="Badalamenti J.P."/>
            <person name="Herman A."/>
            <person name="Mangelson H."/>
            <person name="Liachko I."/>
            <person name="Sullivan S."/>
            <person name="Sone E.D."/>
            <person name="Koren S."/>
            <person name="Silverstein K.A.T."/>
            <person name="Beckman K.B."/>
            <person name="Gohl D.M."/>
        </authorList>
    </citation>
    <scope>NUCLEOTIDE SEQUENCE</scope>
    <source>
        <strain evidence="2">Duluth1</strain>
        <tissue evidence="2">Whole animal</tissue>
    </source>
</reference>
<protein>
    <submittedName>
        <fullName evidence="2">Uncharacterized protein</fullName>
    </submittedName>
</protein>
<keyword evidence="1" id="KW-0812">Transmembrane</keyword>
<evidence type="ECO:0000313" key="2">
    <source>
        <dbReference type="EMBL" id="KAH3833162.1"/>
    </source>
</evidence>
<name>A0A9D4QK13_DREPO</name>
<comment type="caution">
    <text evidence="2">The sequence shown here is derived from an EMBL/GenBank/DDBJ whole genome shotgun (WGS) entry which is preliminary data.</text>
</comment>
<keyword evidence="3" id="KW-1185">Reference proteome</keyword>